<comment type="caution">
    <text evidence="5">The sequence shown here is derived from an EMBL/GenBank/DDBJ whole genome shotgun (WGS) entry which is preliminary data.</text>
</comment>
<dbReference type="Proteomes" id="UP000248925">
    <property type="component" value="Unassembled WGS sequence"/>
</dbReference>
<dbReference type="RefSeq" id="WP_111160627.1">
    <property type="nucleotide sequence ID" value="NZ_PCDP01000035.1"/>
</dbReference>
<dbReference type="EMBL" id="PCDP01000035">
    <property type="protein sequence ID" value="PZM13777.1"/>
    <property type="molecule type" value="Genomic_DNA"/>
</dbReference>
<dbReference type="InterPro" id="IPR002547">
    <property type="entry name" value="tRNA-bd_dom"/>
</dbReference>
<evidence type="ECO:0000313" key="6">
    <source>
        <dbReference type="Proteomes" id="UP000248925"/>
    </source>
</evidence>
<dbReference type="Gene3D" id="2.40.50.140">
    <property type="entry name" value="Nucleic acid-binding proteins"/>
    <property type="match status" value="1"/>
</dbReference>
<keyword evidence="1 3" id="KW-0820">tRNA-binding</keyword>
<dbReference type="GO" id="GO:0000049">
    <property type="term" value="F:tRNA binding"/>
    <property type="evidence" value="ECO:0007669"/>
    <property type="project" value="UniProtKB-UniRule"/>
</dbReference>
<proteinExistence type="predicted"/>
<protein>
    <submittedName>
        <fullName evidence="5">tRNA-binding protein</fullName>
    </submittedName>
</protein>
<evidence type="ECO:0000256" key="2">
    <source>
        <dbReference type="ARBA" id="ARBA00022884"/>
    </source>
</evidence>
<evidence type="ECO:0000256" key="1">
    <source>
        <dbReference type="ARBA" id="ARBA00022555"/>
    </source>
</evidence>
<dbReference type="OrthoDB" id="9794564at2"/>
<dbReference type="SUPFAM" id="SSF50249">
    <property type="entry name" value="Nucleic acid-binding proteins"/>
    <property type="match status" value="1"/>
</dbReference>
<name>A0A2W4CLI6_9HYPH</name>
<dbReference type="AlphaFoldDB" id="A0A2W4CLI6"/>
<dbReference type="NCBIfam" id="NF007494">
    <property type="entry name" value="PRK10089.1-3"/>
    <property type="match status" value="1"/>
</dbReference>
<accession>A0A2W4CLI6</accession>
<organism evidence="5 6">
    <name type="scientific">Rhizobium tubonense</name>
    <dbReference type="NCBI Taxonomy" id="484088"/>
    <lineage>
        <taxon>Bacteria</taxon>
        <taxon>Pseudomonadati</taxon>
        <taxon>Pseudomonadota</taxon>
        <taxon>Alphaproteobacteria</taxon>
        <taxon>Hyphomicrobiales</taxon>
        <taxon>Rhizobiaceae</taxon>
        <taxon>Rhizobium/Agrobacterium group</taxon>
        <taxon>Rhizobium</taxon>
    </lineage>
</organism>
<dbReference type="PANTHER" id="PTHR11586:SF37">
    <property type="entry name" value="TRNA-BINDING DOMAIN-CONTAINING PROTEIN"/>
    <property type="match status" value="1"/>
</dbReference>
<keyword evidence="2 3" id="KW-0694">RNA-binding</keyword>
<feature type="domain" description="TRNA-binding" evidence="4">
    <location>
        <begin position="15"/>
        <end position="119"/>
    </location>
</feature>
<sequence length="119" mass="12969">MAGESPAATEITYGDFERVDIRVGTIVEAGPFPEARKPAFKLKIDFGPEIGIRKSSAQITVHYTLETLVGRQVLAVLNFPPRQIGPFRSEVLTLGFEDEAGAIVLAAVERPTPNGRKMM</sequence>
<reference evidence="5 6" key="1">
    <citation type="journal article" date="2018" name="Sci. Rep.">
        <title>Rhizobium tumorigenes sp. nov., a novel plant tumorigenic bacterium isolated from cane gall tumors on thornless blackberry.</title>
        <authorList>
            <person name="Kuzmanovi N."/>
            <person name="Smalla K."/>
            <person name="Gronow S."/>
            <person name="PuBawska J."/>
        </authorList>
    </citation>
    <scope>NUCLEOTIDE SEQUENCE [LARGE SCALE GENOMIC DNA]</scope>
    <source>
        <strain evidence="5 6">CCBAU 85046</strain>
    </source>
</reference>
<dbReference type="PROSITE" id="PS50886">
    <property type="entry name" value="TRBD"/>
    <property type="match status" value="1"/>
</dbReference>
<dbReference type="NCBIfam" id="NF007495">
    <property type="entry name" value="PRK10089.1-4"/>
    <property type="match status" value="1"/>
</dbReference>
<dbReference type="InterPro" id="IPR008231">
    <property type="entry name" value="CsaA"/>
</dbReference>
<dbReference type="Pfam" id="PF01588">
    <property type="entry name" value="tRNA_bind"/>
    <property type="match status" value="1"/>
</dbReference>
<evidence type="ECO:0000256" key="3">
    <source>
        <dbReference type="PROSITE-ProRule" id="PRU00209"/>
    </source>
</evidence>
<dbReference type="PANTHER" id="PTHR11586">
    <property type="entry name" value="TRNA-AMINOACYLATION COFACTOR ARC1 FAMILY MEMBER"/>
    <property type="match status" value="1"/>
</dbReference>
<dbReference type="FunFam" id="2.40.50.140:FF:000165">
    <property type="entry name" value="Chaperone CsaA"/>
    <property type="match status" value="1"/>
</dbReference>
<evidence type="ECO:0000259" key="4">
    <source>
        <dbReference type="PROSITE" id="PS50886"/>
    </source>
</evidence>
<gene>
    <name evidence="5" type="ORF">CPY51_12950</name>
</gene>
<dbReference type="InterPro" id="IPR012340">
    <property type="entry name" value="NA-bd_OB-fold"/>
</dbReference>
<dbReference type="InterPro" id="IPR051270">
    <property type="entry name" value="Tyrosine-tRNA_ligase_regulator"/>
</dbReference>
<keyword evidence="6" id="KW-1185">Reference proteome</keyword>
<dbReference type="NCBIfam" id="TIGR02222">
    <property type="entry name" value="chap_CsaA"/>
    <property type="match status" value="1"/>
</dbReference>
<dbReference type="CDD" id="cd02798">
    <property type="entry name" value="tRNA_bind_CsaA"/>
    <property type="match status" value="1"/>
</dbReference>
<evidence type="ECO:0000313" key="5">
    <source>
        <dbReference type="EMBL" id="PZM13777.1"/>
    </source>
</evidence>